<dbReference type="STRING" id="326475.AWB66_05609"/>
<protein>
    <submittedName>
        <fullName evidence="2">Uncharacterized protein</fullName>
    </submittedName>
</protein>
<gene>
    <name evidence="2" type="ORF">AWB66_05609</name>
</gene>
<dbReference type="EMBL" id="FCNZ02000034">
    <property type="protein sequence ID" value="SAL77361.1"/>
    <property type="molecule type" value="Genomic_DNA"/>
</dbReference>
<evidence type="ECO:0000256" key="1">
    <source>
        <dbReference type="SAM" id="MobiDB-lite"/>
    </source>
</evidence>
<dbReference type="Proteomes" id="UP000054717">
    <property type="component" value="Unassembled WGS sequence"/>
</dbReference>
<evidence type="ECO:0000313" key="2">
    <source>
        <dbReference type="EMBL" id="SAL77361.1"/>
    </source>
</evidence>
<keyword evidence="3" id="KW-1185">Reference proteome</keyword>
<feature type="compositionally biased region" description="Basic and acidic residues" evidence="1">
    <location>
        <begin position="15"/>
        <end position="36"/>
    </location>
</feature>
<feature type="region of interest" description="Disordered" evidence="1">
    <location>
        <begin position="1"/>
        <end position="39"/>
    </location>
</feature>
<evidence type="ECO:0000313" key="3">
    <source>
        <dbReference type="Proteomes" id="UP000054717"/>
    </source>
</evidence>
<proteinExistence type="predicted"/>
<feature type="compositionally biased region" description="Polar residues" evidence="1">
    <location>
        <begin position="1"/>
        <end position="14"/>
    </location>
</feature>
<comment type="caution">
    <text evidence="2">The sequence shown here is derived from an EMBL/GenBank/DDBJ whole genome shotgun (WGS) entry which is preliminary data.</text>
</comment>
<reference evidence="2" key="1">
    <citation type="submission" date="2016-01" db="EMBL/GenBank/DDBJ databases">
        <authorList>
            <person name="Peeters Charlotte."/>
        </authorList>
    </citation>
    <scope>NUCLEOTIDE SEQUENCE</scope>
    <source>
        <strain evidence="2">LMG 22936</strain>
    </source>
</reference>
<dbReference type="RefSeq" id="WP_087633334.1">
    <property type="nucleotide sequence ID" value="NZ_FCNZ02000034.1"/>
</dbReference>
<organism evidence="2 3">
    <name type="scientific">Caballeronia telluris</name>
    <dbReference type="NCBI Taxonomy" id="326475"/>
    <lineage>
        <taxon>Bacteria</taxon>
        <taxon>Pseudomonadati</taxon>
        <taxon>Pseudomonadota</taxon>
        <taxon>Betaproteobacteria</taxon>
        <taxon>Burkholderiales</taxon>
        <taxon>Burkholderiaceae</taxon>
        <taxon>Caballeronia</taxon>
    </lineage>
</organism>
<accession>A0A158KA81</accession>
<dbReference type="AlphaFoldDB" id="A0A158KA81"/>
<sequence length="65" mass="7381">MSTHAKTGALQNDADSFKADHDLNKDRTSVERREQASARTWAWASTTEVYDWMDAHTPVTTGAWR</sequence>
<name>A0A158KA81_9BURK</name>